<organism evidence="2 3">
    <name type="scientific">Venustampulla echinocandica</name>
    <dbReference type="NCBI Taxonomy" id="2656787"/>
    <lineage>
        <taxon>Eukaryota</taxon>
        <taxon>Fungi</taxon>
        <taxon>Dikarya</taxon>
        <taxon>Ascomycota</taxon>
        <taxon>Pezizomycotina</taxon>
        <taxon>Leotiomycetes</taxon>
        <taxon>Helotiales</taxon>
        <taxon>Pleuroascaceae</taxon>
        <taxon>Venustampulla</taxon>
    </lineage>
</organism>
<accession>A0A370TVV9</accession>
<evidence type="ECO:0000313" key="3">
    <source>
        <dbReference type="Proteomes" id="UP000254866"/>
    </source>
</evidence>
<dbReference type="AlphaFoldDB" id="A0A370TVV9"/>
<protein>
    <submittedName>
        <fullName evidence="2">Uncharacterized protein</fullName>
    </submittedName>
</protein>
<evidence type="ECO:0000256" key="1">
    <source>
        <dbReference type="SAM" id="SignalP"/>
    </source>
</evidence>
<keyword evidence="1" id="KW-0732">Signal</keyword>
<dbReference type="Proteomes" id="UP000254866">
    <property type="component" value="Unassembled WGS sequence"/>
</dbReference>
<keyword evidence="3" id="KW-1185">Reference proteome</keyword>
<dbReference type="GeneID" id="43596851"/>
<name>A0A370TVV9_9HELO</name>
<reference evidence="2 3" key="1">
    <citation type="journal article" date="2018" name="IMA Fungus">
        <title>IMA Genome-F 9: Draft genome sequence of Annulohypoxylon stygium, Aspergillus mulundensis, Berkeleyomyces basicola (syn. Thielaviopsis basicola), Ceratocystis smalleyi, two Cercospora beticola strains, Coleophoma cylindrospora, Fusarium fracticaudum, Phialophora cf. hyalina, and Morchella septimelata.</title>
        <authorList>
            <person name="Wingfield B.D."/>
            <person name="Bills G.F."/>
            <person name="Dong Y."/>
            <person name="Huang W."/>
            <person name="Nel W.J."/>
            <person name="Swalarsk-Parry B.S."/>
            <person name="Vaghefi N."/>
            <person name="Wilken P.M."/>
            <person name="An Z."/>
            <person name="de Beer Z.W."/>
            <person name="De Vos L."/>
            <person name="Chen L."/>
            <person name="Duong T.A."/>
            <person name="Gao Y."/>
            <person name="Hammerbacher A."/>
            <person name="Kikkert J.R."/>
            <person name="Li Y."/>
            <person name="Li H."/>
            <person name="Li K."/>
            <person name="Li Q."/>
            <person name="Liu X."/>
            <person name="Ma X."/>
            <person name="Naidoo K."/>
            <person name="Pethybridge S.J."/>
            <person name="Sun J."/>
            <person name="Steenkamp E.T."/>
            <person name="van der Nest M.A."/>
            <person name="van Wyk S."/>
            <person name="Wingfield M.J."/>
            <person name="Xiong C."/>
            <person name="Yue Q."/>
            <person name="Zhang X."/>
        </authorList>
    </citation>
    <scope>NUCLEOTIDE SEQUENCE [LARGE SCALE GENOMIC DNA]</scope>
    <source>
        <strain evidence="2 3">BP 5553</strain>
    </source>
</reference>
<feature type="chain" id="PRO_5016648471" evidence="1">
    <location>
        <begin position="17"/>
        <end position="299"/>
    </location>
</feature>
<gene>
    <name evidence="2" type="ORF">BP5553_04002</name>
</gene>
<feature type="signal peptide" evidence="1">
    <location>
        <begin position="1"/>
        <end position="16"/>
    </location>
</feature>
<dbReference type="RefSeq" id="XP_031872318.1">
    <property type="nucleotide sequence ID" value="XM_032012625.1"/>
</dbReference>
<sequence>MLPFLVLLSSASAATAAVISERVNIIPRVQQPSQPLINDACFNPVNRMDGESVFDCPRKVEVKEDGTCPMHWNEEDLPRCAGYCEVRLSYSYGREQPFDTSRCGQGDCGLSAETSATVTKSFSFTLGIESQAGLAVSLGATWGWSESKGTTTGLSREKPDKNKDNCGYWTFVPYYVSSCGTLTHGDLKTRSVGGPRNSCENVVTTHNVCTTSLWKNKDGNIGGVPIFVATECKTQKPLPFCKQDPIFLKQGVAQDASVYNEFLEAHFDNDPSKDILGTALAMCDQGKWPPGFNETGQVY</sequence>
<proteinExistence type="predicted"/>
<dbReference type="OrthoDB" id="1896086at2759"/>
<comment type="caution">
    <text evidence="2">The sequence shown here is derived from an EMBL/GenBank/DDBJ whole genome shotgun (WGS) entry which is preliminary data.</text>
</comment>
<dbReference type="EMBL" id="NPIC01000002">
    <property type="protein sequence ID" value="RDL39662.1"/>
    <property type="molecule type" value="Genomic_DNA"/>
</dbReference>
<evidence type="ECO:0000313" key="2">
    <source>
        <dbReference type="EMBL" id="RDL39662.1"/>
    </source>
</evidence>